<organism evidence="3 4">
    <name type="scientific">Paratrimastix pyriformis</name>
    <dbReference type="NCBI Taxonomy" id="342808"/>
    <lineage>
        <taxon>Eukaryota</taxon>
        <taxon>Metamonada</taxon>
        <taxon>Preaxostyla</taxon>
        <taxon>Paratrimastigidae</taxon>
        <taxon>Paratrimastix</taxon>
    </lineage>
</organism>
<reference evidence="3" key="1">
    <citation type="journal article" date="2022" name="bioRxiv">
        <title>Genomics of Preaxostyla Flagellates Illuminates Evolutionary Transitions and the Path Towards Mitochondrial Loss.</title>
        <authorList>
            <person name="Novak L.V.F."/>
            <person name="Treitli S.C."/>
            <person name="Pyrih J."/>
            <person name="Halakuc P."/>
            <person name="Pipaliya S.V."/>
            <person name="Vacek V."/>
            <person name="Brzon O."/>
            <person name="Soukal P."/>
            <person name="Eme L."/>
            <person name="Dacks J.B."/>
            <person name="Karnkowska A."/>
            <person name="Elias M."/>
            <person name="Hampl V."/>
        </authorList>
    </citation>
    <scope>NUCLEOTIDE SEQUENCE</scope>
    <source>
        <strain evidence="3">RCP-MX</strain>
    </source>
</reference>
<evidence type="ECO:0000313" key="4">
    <source>
        <dbReference type="Proteomes" id="UP001141327"/>
    </source>
</evidence>
<name>A0ABQ8USD5_9EUKA</name>
<gene>
    <name evidence="3" type="ORF">PAPYR_1208</name>
</gene>
<feature type="coiled-coil region" evidence="1">
    <location>
        <begin position="384"/>
        <end position="428"/>
    </location>
</feature>
<evidence type="ECO:0000256" key="2">
    <source>
        <dbReference type="SAM" id="MobiDB-lite"/>
    </source>
</evidence>
<evidence type="ECO:0000313" key="3">
    <source>
        <dbReference type="EMBL" id="KAJ4462043.1"/>
    </source>
</evidence>
<dbReference type="Proteomes" id="UP001141327">
    <property type="component" value="Unassembled WGS sequence"/>
</dbReference>
<keyword evidence="1" id="KW-0175">Coiled coil</keyword>
<keyword evidence="4" id="KW-1185">Reference proteome</keyword>
<feature type="region of interest" description="Disordered" evidence="2">
    <location>
        <begin position="598"/>
        <end position="688"/>
    </location>
</feature>
<comment type="caution">
    <text evidence="3">The sequence shown here is derived from an EMBL/GenBank/DDBJ whole genome shotgun (WGS) entry which is preliminary data.</text>
</comment>
<accession>A0ABQ8USD5</accession>
<evidence type="ECO:0000256" key="1">
    <source>
        <dbReference type="SAM" id="Coils"/>
    </source>
</evidence>
<dbReference type="Gene3D" id="3.90.20.10">
    <property type="match status" value="1"/>
</dbReference>
<proteinExistence type="predicted"/>
<feature type="region of interest" description="Disordered" evidence="2">
    <location>
        <begin position="518"/>
        <end position="567"/>
    </location>
</feature>
<sequence>MHDGEGDMWSIGLPEQLRRRFNDLTQSVTALSEACQKLELNLEKRASKTEVISALTEKIGRNDTIFTELSERIETAMKEVAHVGAVEENLGGVAKRLESLTEVHSETAGRLAALQDRVKADLGDTTKTLQQERLAAEAALKEELTTTTRQAQDELSERITGVDSNLTQRIKQSVEALETHLTALQKTREAVLRQEFESFQGRNDQATSAAKMLISGVQADMSSLAARMDSASKALGSLRERTDQQAEAAEEHIQRVEKSISDVESRVAKAIQQAVQGATASLQTAIIENVDRVRKECKSEVSREVMRVRDDMGRIEERLQESLVPIRQELVALRAADERITQSIAEVSSRLDASLEAQNKRITEDAAARERTFAEGIRAVRAEMESFSKLIADEQAKREEIQNMLLSVSSQEELLRALEDALHREGEERVKADNTILSIIAPLKEDLAKELEAKADWNDVRRSLWTKVDKADLPIAFSTKSILPSGGGGIPPAASAPPLGIGLLDSSHRCLSCDALMAPSPGRVVTGPRPSRLRNPSPPRGAAPGLGGTTGSLSPLRRPPYPHTPLSELTGALMTIQPSRAGSPPLIKFNVLTPGVPGPTPTFPSASPLRKVPVPPPGSPGRATTRPPSGGRARPSTAGTTRTGVSAGTATGAPSTVADPASTAGGEREATKGPNLGSGSVASPWPPR</sequence>
<feature type="compositionally biased region" description="Polar residues" evidence="2">
    <location>
        <begin position="637"/>
        <end position="654"/>
    </location>
</feature>
<feature type="coiled-coil region" evidence="1">
    <location>
        <begin position="239"/>
        <end position="273"/>
    </location>
</feature>
<protein>
    <submittedName>
        <fullName evidence="3">Uncharacterized protein</fullName>
    </submittedName>
</protein>
<dbReference type="EMBL" id="JAPMOS010000004">
    <property type="protein sequence ID" value="KAJ4462043.1"/>
    <property type="molecule type" value="Genomic_DNA"/>
</dbReference>